<protein>
    <submittedName>
        <fullName evidence="2">Uncharacterized protein</fullName>
    </submittedName>
</protein>
<organism evidence="2 3">
    <name type="scientific">Campylobacter iguaniorum</name>
    <dbReference type="NCBI Taxonomy" id="1244531"/>
    <lineage>
        <taxon>Bacteria</taxon>
        <taxon>Pseudomonadati</taxon>
        <taxon>Campylobacterota</taxon>
        <taxon>Epsilonproteobacteria</taxon>
        <taxon>Campylobacterales</taxon>
        <taxon>Campylobacteraceae</taxon>
        <taxon>Campylobacter</taxon>
    </lineage>
</organism>
<dbReference type="OrthoDB" id="5337924at2"/>
<accession>A0A076FDX7</accession>
<evidence type="ECO:0000313" key="2">
    <source>
        <dbReference type="EMBL" id="AII14034.1"/>
    </source>
</evidence>
<keyword evidence="1" id="KW-0175">Coiled coil</keyword>
<dbReference type="KEGG" id="caj:CIG1485E_0157"/>
<dbReference type="RefSeq" id="WP_038452653.1">
    <property type="nucleotide sequence ID" value="NZ_CP009043.1"/>
</dbReference>
<evidence type="ECO:0000256" key="1">
    <source>
        <dbReference type="SAM" id="Coils"/>
    </source>
</evidence>
<dbReference type="STRING" id="1244531.CIG2463D_0160"/>
<gene>
    <name evidence="2" type="ORF">CIG1485E_0157</name>
</gene>
<sequence>MNIFNENLSEDEFIKLLKEESFKRLKEKLGGVSDDEKINLSKDYFDEICVCLSQNGKLTSNAISALSESFNKAITYDAEQYLYKIMYERDRLKKQISSQKDQIKSLMMLNCKVLEEYICSSNFENKEDLSKVLKDKLLDDLEMLGILKETTESAFLTTIEMGNDVEDTIKEIAKNIVYLAINEGELTKSRFMDIALVVVETAANLANESKIYAKEIVRGAINGSNDGITKAIEKYKDELKFAPDEICENLSLSIKELTKIEDDFVGILKSIANQNAEPASEIILEIVGDEYDSYSAKLKRISAEARAQIFEKIEELSQKSFKFGDVNLDEKIVNLKKEIVELEKKAGEKLAQMKNSQTFENAKEQAKKLGDRVYEAAKNLIDNTKKS</sequence>
<dbReference type="EMBL" id="CP009043">
    <property type="protein sequence ID" value="AII14034.1"/>
    <property type="molecule type" value="Genomic_DNA"/>
</dbReference>
<dbReference type="HOGENOM" id="CLU_059331_0_0_7"/>
<proteinExistence type="predicted"/>
<dbReference type="AlphaFoldDB" id="A0A076FDX7"/>
<feature type="coiled-coil region" evidence="1">
    <location>
        <begin position="325"/>
        <end position="352"/>
    </location>
</feature>
<keyword evidence="3" id="KW-1185">Reference proteome</keyword>
<dbReference type="Proteomes" id="UP000028486">
    <property type="component" value="Chromosome"/>
</dbReference>
<name>A0A076FDX7_9BACT</name>
<dbReference type="eggNOG" id="ENOG5031845">
    <property type="taxonomic scope" value="Bacteria"/>
</dbReference>
<reference evidence="3" key="1">
    <citation type="journal article" date="2014" name="Genome Announc.">
        <title>Complete Genome Sequence of Campylobacter iguaniorum Strain 1485ET, Isolated from a Bearded Dragon (Pogona vitticeps).</title>
        <authorList>
            <person name="Gilbert M.J."/>
            <person name="Miller W.G."/>
            <person name="Yee E."/>
            <person name="Kik M."/>
            <person name="Wagenaar J.A."/>
            <person name="Duim B."/>
        </authorList>
    </citation>
    <scope>NUCLEOTIDE SEQUENCE [LARGE SCALE GENOMIC DNA]</scope>
    <source>
        <strain evidence="3">1485E</strain>
    </source>
</reference>
<dbReference type="PATRIC" id="fig|1244531.5.peg.167"/>
<evidence type="ECO:0000313" key="3">
    <source>
        <dbReference type="Proteomes" id="UP000028486"/>
    </source>
</evidence>